<keyword evidence="5" id="KW-1185">Reference proteome</keyword>
<name>A0A542E094_9MICO</name>
<dbReference type="InterPro" id="IPR009057">
    <property type="entry name" value="Homeodomain-like_sf"/>
</dbReference>
<organism evidence="4 5">
    <name type="scientific">Lapillicoccus jejuensis</name>
    <dbReference type="NCBI Taxonomy" id="402171"/>
    <lineage>
        <taxon>Bacteria</taxon>
        <taxon>Bacillati</taxon>
        <taxon>Actinomycetota</taxon>
        <taxon>Actinomycetes</taxon>
        <taxon>Micrococcales</taxon>
        <taxon>Intrasporangiaceae</taxon>
        <taxon>Lapillicoccus</taxon>
    </lineage>
</organism>
<comment type="caution">
    <text evidence="4">The sequence shown here is derived from an EMBL/GenBank/DDBJ whole genome shotgun (WGS) entry which is preliminary data.</text>
</comment>
<evidence type="ECO:0000313" key="5">
    <source>
        <dbReference type="Proteomes" id="UP000317893"/>
    </source>
</evidence>
<dbReference type="PANTHER" id="PTHR30055:SF146">
    <property type="entry name" value="HTH-TYPE TRANSCRIPTIONAL DUAL REGULATOR CECR"/>
    <property type="match status" value="1"/>
</dbReference>
<dbReference type="PRINTS" id="PR00455">
    <property type="entry name" value="HTHTETR"/>
</dbReference>
<dbReference type="Pfam" id="PF00440">
    <property type="entry name" value="TetR_N"/>
    <property type="match status" value="1"/>
</dbReference>
<dbReference type="InterPro" id="IPR050109">
    <property type="entry name" value="HTH-type_TetR-like_transc_reg"/>
</dbReference>
<dbReference type="PROSITE" id="PS50977">
    <property type="entry name" value="HTH_TETR_2"/>
    <property type="match status" value="1"/>
</dbReference>
<accession>A0A542E094</accession>
<gene>
    <name evidence="4" type="ORF">FB458_1864</name>
</gene>
<reference evidence="4 5" key="1">
    <citation type="submission" date="2019-06" db="EMBL/GenBank/DDBJ databases">
        <title>Sequencing the genomes of 1000 actinobacteria strains.</title>
        <authorList>
            <person name="Klenk H.-P."/>
        </authorList>
    </citation>
    <scope>NUCLEOTIDE SEQUENCE [LARGE SCALE GENOMIC DNA]</scope>
    <source>
        <strain evidence="4 5">DSM 18607</strain>
    </source>
</reference>
<evidence type="ECO:0000256" key="2">
    <source>
        <dbReference type="PROSITE-ProRule" id="PRU00335"/>
    </source>
</evidence>
<dbReference type="RefSeq" id="WP_141848245.1">
    <property type="nucleotide sequence ID" value="NZ_BAAAPR010000003.1"/>
</dbReference>
<feature type="domain" description="HTH tetR-type" evidence="3">
    <location>
        <begin position="17"/>
        <end position="77"/>
    </location>
</feature>
<dbReference type="Proteomes" id="UP000317893">
    <property type="component" value="Unassembled WGS sequence"/>
</dbReference>
<dbReference type="Gene3D" id="1.10.357.10">
    <property type="entry name" value="Tetracycline Repressor, domain 2"/>
    <property type="match status" value="1"/>
</dbReference>
<dbReference type="PANTHER" id="PTHR30055">
    <property type="entry name" value="HTH-TYPE TRANSCRIPTIONAL REGULATOR RUTR"/>
    <property type="match status" value="1"/>
</dbReference>
<sequence length="212" mass="23103">MVDAQPPQPAARRMSATERREQIVQAATAVFGARGYGGTTTDDIARAAGVSQPYVVRLFGTKEALFLAALEDAVEHLVVTFRGVLEQEAGTAPVDVEQRYGTLGEAYVELLRVRGLHLLLSQAFLLGAHPVIGAAARHGFARIWRLLRDEAGLSGEEAHEFLAHGMLINTMLGLRVTEDYGRDDDMTELLDTCFPTKIHSVLAVAPRVAEPW</sequence>
<proteinExistence type="predicted"/>
<dbReference type="AlphaFoldDB" id="A0A542E094"/>
<protein>
    <submittedName>
        <fullName evidence="4">TetR family transcriptional regulator</fullName>
    </submittedName>
</protein>
<keyword evidence="1 2" id="KW-0238">DNA-binding</keyword>
<dbReference type="GO" id="GO:0000976">
    <property type="term" value="F:transcription cis-regulatory region binding"/>
    <property type="evidence" value="ECO:0007669"/>
    <property type="project" value="TreeGrafter"/>
</dbReference>
<feature type="DNA-binding region" description="H-T-H motif" evidence="2">
    <location>
        <begin position="40"/>
        <end position="59"/>
    </location>
</feature>
<dbReference type="SUPFAM" id="SSF46689">
    <property type="entry name" value="Homeodomain-like"/>
    <property type="match status" value="1"/>
</dbReference>
<evidence type="ECO:0000259" key="3">
    <source>
        <dbReference type="PROSITE" id="PS50977"/>
    </source>
</evidence>
<dbReference type="OrthoDB" id="3403733at2"/>
<evidence type="ECO:0000256" key="1">
    <source>
        <dbReference type="ARBA" id="ARBA00023125"/>
    </source>
</evidence>
<evidence type="ECO:0000313" key="4">
    <source>
        <dbReference type="EMBL" id="TQJ08772.1"/>
    </source>
</evidence>
<dbReference type="InterPro" id="IPR001647">
    <property type="entry name" value="HTH_TetR"/>
</dbReference>
<dbReference type="GO" id="GO:0003700">
    <property type="term" value="F:DNA-binding transcription factor activity"/>
    <property type="evidence" value="ECO:0007669"/>
    <property type="project" value="TreeGrafter"/>
</dbReference>
<dbReference type="EMBL" id="VFMN01000001">
    <property type="protein sequence ID" value="TQJ08772.1"/>
    <property type="molecule type" value="Genomic_DNA"/>
</dbReference>